<dbReference type="EMBL" id="JARBHB010000010">
    <property type="protein sequence ID" value="KAJ8873603.1"/>
    <property type="molecule type" value="Genomic_DNA"/>
</dbReference>
<keyword evidence="3" id="KW-1185">Reference proteome</keyword>
<name>A0ABQ9GNJ7_9NEOP</name>
<comment type="caution">
    <text evidence="2">The sequence shown here is derived from an EMBL/GenBank/DDBJ whole genome shotgun (WGS) entry which is preliminary data.</text>
</comment>
<keyword evidence="1" id="KW-0963">Cytoplasm</keyword>
<dbReference type="InterPro" id="IPR036388">
    <property type="entry name" value="WH-like_DNA-bd_sf"/>
</dbReference>
<sequence length="260" mass="28666">MHHLALGAQAFSTLTCCTFLFETVHTGASLAHACGVGILAVLTRCVTRQTHRNIKLRTGIVGIERGIQEKQKATDESISAAFQDLSKLMVMAKDMVSLSRNISQKIKEKQGDITEDETVRFKSYLLSLGIEDPVTRDSCHSESQYHQGLARELAQVLEEPIKASTSPLLALMYACVQEVGGMMALTDVYCRVNRARGLELLSPEDLLGACRMLERARLPVRFHQFDSGVMVLQLSTHSIDNIVQSTKEIVSSPLFLTCVA</sequence>
<dbReference type="Gene3D" id="6.10.140.260">
    <property type="match status" value="1"/>
</dbReference>
<dbReference type="InterPro" id="IPR040608">
    <property type="entry name" value="Snf8/Vps36"/>
</dbReference>
<keyword evidence="1" id="KW-0813">Transport</keyword>
<comment type="similarity">
    <text evidence="1">Belongs to the VPS36 family.</text>
</comment>
<dbReference type="Proteomes" id="UP001159363">
    <property type="component" value="Chromosome 9"/>
</dbReference>
<protein>
    <recommendedName>
        <fullName evidence="1">Vacuolar protein-sorting-associated protein 36</fullName>
    </recommendedName>
    <alternativeName>
        <fullName evidence="1">ESCRT-II complex subunit VPS36</fullName>
    </alternativeName>
</protein>
<keyword evidence="1" id="KW-0653">Protein transport</keyword>
<comment type="subunit">
    <text evidence="1">Component of the endosomal sorting complex required for transport II (ESCRT-II).</text>
</comment>
<dbReference type="InterPro" id="IPR036390">
    <property type="entry name" value="WH_DNA-bd_sf"/>
</dbReference>
<dbReference type="Pfam" id="PF04157">
    <property type="entry name" value="EAP30"/>
    <property type="match status" value="1"/>
</dbReference>
<dbReference type="PANTHER" id="PTHR13128">
    <property type="entry name" value="VACUOLAR PROTEIN-SORTING-ASSOCIATED PROTEIN 36"/>
    <property type="match status" value="1"/>
</dbReference>
<dbReference type="SUPFAM" id="SSF46785">
    <property type="entry name" value="Winged helix' DNA-binding domain"/>
    <property type="match status" value="1"/>
</dbReference>
<evidence type="ECO:0000313" key="2">
    <source>
        <dbReference type="EMBL" id="KAJ8873603.1"/>
    </source>
</evidence>
<reference evidence="2 3" key="1">
    <citation type="submission" date="2023-02" db="EMBL/GenBank/DDBJ databases">
        <title>LHISI_Scaffold_Assembly.</title>
        <authorList>
            <person name="Stuart O.P."/>
            <person name="Cleave R."/>
            <person name="Magrath M.J.L."/>
            <person name="Mikheyev A.S."/>
        </authorList>
    </citation>
    <scope>NUCLEOTIDE SEQUENCE [LARGE SCALE GENOMIC DNA]</scope>
    <source>
        <strain evidence="2">Daus_M_001</strain>
        <tissue evidence="2">Leg muscle</tissue>
    </source>
</reference>
<dbReference type="PANTHER" id="PTHR13128:SF12">
    <property type="entry name" value="VACUOLAR PROTEIN-SORTING-ASSOCIATED PROTEIN 36"/>
    <property type="match status" value="1"/>
</dbReference>
<evidence type="ECO:0000313" key="3">
    <source>
        <dbReference type="Proteomes" id="UP001159363"/>
    </source>
</evidence>
<organism evidence="2 3">
    <name type="scientific">Dryococelus australis</name>
    <dbReference type="NCBI Taxonomy" id="614101"/>
    <lineage>
        <taxon>Eukaryota</taxon>
        <taxon>Metazoa</taxon>
        <taxon>Ecdysozoa</taxon>
        <taxon>Arthropoda</taxon>
        <taxon>Hexapoda</taxon>
        <taxon>Insecta</taxon>
        <taxon>Pterygota</taxon>
        <taxon>Neoptera</taxon>
        <taxon>Polyneoptera</taxon>
        <taxon>Phasmatodea</taxon>
        <taxon>Verophasmatodea</taxon>
        <taxon>Anareolatae</taxon>
        <taxon>Phasmatidae</taxon>
        <taxon>Eurycanthinae</taxon>
        <taxon>Dryococelus</taxon>
    </lineage>
</organism>
<comment type="function">
    <text evidence="1">Component of the ESCRT-II complex (endosomal sorting complex required for transport II), which is required for multivesicular body (MVB) formation and sorting of endosomal cargo proteins into MVBs.</text>
</comment>
<dbReference type="InterPro" id="IPR037855">
    <property type="entry name" value="Vps36"/>
</dbReference>
<proteinExistence type="inferred from homology"/>
<comment type="subcellular location">
    <subcellularLocation>
        <location evidence="1">Cytoplasm</location>
    </subcellularLocation>
    <subcellularLocation>
        <location evidence="1">Endosome</location>
    </subcellularLocation>
</comment>
<dbReference type="Gene3D" id="1.10.10.10">
    <property type="entry name" value="Winged helix-like DNA-binding domain superfamily/Winged helix DNA-binding domain"/>
    <property type="match status" value="1"/>
</dbReference>
<accession>A0ABQ9GNJ7</accession>
<keyword evidence="1" id="KW-0967">Endosome</keyword>
<evidence type="ECO:0000256" key="1">
    <source>
        <dbReference type="RuleBase" id="RU367095"/>
    </source>
</evidence>
<gene>
    <name evidence="2" type="ORF">PR048_024421</name>
</gene>